<evidence type="ECO:0000259" key="1">
    <source>
        <dbReference type="Pfam" id="PF00248"/>
    </source>
</evidence>
<keyword evidence="3" id="KW-1185">Reference proteome</keyword>
<dbReference type="Pfam" id="PF00248">
    <property type="entry name" value="Aldo_ket_red"/>
    <property type="match status" value="1"/>
</dbReference>
<organism evidence="2 3">
    <name type="scientific">Nesidiocoris tenuis</name>
    <dbReference type="NCBI Taxonomy" id="355587"/>
    <lineage>
        <taxon>Eukaryota</taxon>
        <taxon>Metazoa</taxon>
        <taxon>Ecdysozoa</taxon>
        <taxon>Arthropoda</taxon>
        <taxon>Hexapoda</taxon>
        <taxon>Insecta</taxon>
        <taxon>Pterygota</taxon>
        <taxon>Neoptera</taxon>
        <taxon>Paraneoptera</taxon>
        <taxon>Hemiptera</taxon>
        <taxon>Heteroptera</taxon>
        <taxon>Panheteroptera</taxon>
        <taxon>Cimicomorpha</taxon>
        <taxon>Miridae</taxon>
        <taxon>Dicyphina</taxon>
        <taxon>Nesidiocoris</taxon>
    </lineage>
</organism>
<dbReference type="InterPro" id="IPR018170">
    <property type="entry name" value="Aldo/ket_reductase_CS"/>
</dbReference>
<evidence type="ECO:0000313" key="2">
    <source>
        <dbReference type="EMBL" id="BES96973.1"/>
    </source>
</evidence>
<gene>
    <name evidence="2" type="ORF">NTJ_09786</name>
</gene>
<dbReference type="PANTHER" id="PTHR11732">
    <property type="entry name" value="ALDO/KETO REDUCTASE"/>
    <property type="match status" value="1"/>
</dbReference>
<proteinExistence type="predicted"/>
<feature type="domain" description="NADP-dependent oxidoreductase" evidence="1">
    <location>
        <begin position="16"/>
        <end position="286"/>
    </location>
</feature>
<dbReference type="InterPro" id="IPR036812">
    <property type="entry name" value="NAD(P)_OxRdtase_dom_sf"/>
</dbReference>
<dbReference type="SUPFAM" id="SSF51430">
    <property type="entry name" value="NAD(P)-linked oxidoreductase"/>
    <property type="match status" value="1"/>
</dbReference>
<dbReference type="PROSITE" id="PS00798">
    <property type="entry name" value="ALDOKETO_REDUCTASE_1"/>
    <property type="match status" value="1"/>
</dbReference>
<evidence type="ECO:0000313" key="3">
    <source>
        <dbReference type="Proteomes" id="UP001307889"/>
    </source>
</evidence>
<dbReference type="PIRSF" id="PIRSF000097">
    <property type="entry name" value="AKR"/>
    <property type="match status" value="1"/>
</dbReference>
<sequence length="311" mass="35507">MDKKIRFNNGEECPILGFGTARLDGDQCYEIVKSAIDAGYRHFDCAHLYRNEPEIGRAFFDKINDGTVEREDLFVAGKLWNSFHRIDMAMLALERSLEDLGLDYLDLYLIHWPMAFKDGWEMNLKDANGRVPYSDADFTDTWRVLETAVEKGLVRSIGVSNFNRAQIEEILRIARIKPVVNQVECHPYLNQSKLLDYCRSQDIALSGYRVIGLPGGPTKSAYHDLLIAGIAAKHDKTPAQVLIRYQVQRGVIAITKTTSRENMLSNLNVFDFELEPGDVESINKLDRGRAGRQMDVPYARDHRNYPFHSDC</sequence>
<dbReference type="PROSITE" id="PS00062">
    <property type="entry name" value="ALDOKETO_REDUCTASE_2"/>
    <property type="match status" value="1"/>
</dbReference>
<dbReference type="PRINTS" id="PR00069">
    <property type="entry name" value="ALDKETRDTASE"/>
</dbReference>
<name>A0ABN7AXS9_9HEMI</name>
<dbReference type="InterPro" id="IPR023210">
    <property type="entry name" value="NADP_OxRdtase_dom"/>
</dbReference>
<reference evidence="2 3" key="1">
    <citation type="submission" date="2023-09" db="EMBL/GenBank/DDBJ databases">
        <title>Nesidiocoris tenuis whole genome shotgun sequence.</title>
        <authorList>
            <person name="Shibata T."/>
            <person name="Shimoda M."/>
            <person name="Kobayashi T."/>
            <person name="Uehara T."/>
        </authorList>
    </citation>
    <scope>NUCLEOTIDE SEQUENCE [LARGE SCALE GENOMIC DNA]</scope>
    <source>
        <strain evidence="2 3">Japan</strain>
    </source>
</reference>
<dbReference type="InterPro" id="IPR020471">
    <property type="entry name" value="AKR"/>
</dbReference>
<dbReference type="Gene3D" id="3.20.20.100">
    <property type="entry name" value="NADP-dependent oxidoreductase domain"/>
    <property type="match status" value="1"/>
</dbReference>
<dbReference type="EMBL" id="AP028915">
    <property type="protein sequence ID" value="BES96973.1"/>
    <property type="molecule type" value="Genomic_DNA"/>
</dbReference>
<accession>A0ABN7AXS9</accession>
<dbReference type="Proteomes" id="UP001307889">
    <property type="component" value="Chromosome 7"/>
</dbReference>
<protein>
    <submittedName>
        <fullName evidence="2">Reductase</fullName>
    </submittedName>
</protein>